<protein>
    <submittedName>
        <fullName evidence="4">Uncharacterized protein isoform X1</fullName>
    </submittedName>
</protein>
<evidence type="ECO:0000256" key="2">
    <source>
        <dbReference type="SAM" id="Phobius"/>
    </source>
</evidence>
<feature type="transmembrane region" description="Helical" evidence="2">
    <location>
        <begin position="113"/>
        <end position="131"/>
    </location>
</feature>
<sequence>MYVSDEHRFYRRARRKFSFKTYGLLFLWLILALIQWMVIALIEDARTTFRSLYYICFVTFTLAVVIFAIFIFVEKVRFMKGLNFVMALVIVELQIISTFALVAISWWADVLTFFAVAVILVAIFLIIGIFLPAKMDLTLDIAVLFIIAFIFLIVASFVLLFELLVWRAAPYAYLVVELSVTLTILVFIMYHAQTINGNRFAEMRLNDFYLGSLILFHDFLIIFWLTFYWQVFYRLITPDSWIVTSTPNNYNHTPSYFDGLYNRHTHTQYDSTTEPSWTDPEPTLSYGPPPYRSPTERYPFDRRRPGNRDFAIDWTFYNLRPKNGFRTRGRSRTRGPEQNDHVDRKHDEWDPEYITQGANRDVPFDDRFDENSRHRPGEPEDLPPNEDIGPRMEEADEDVPFDVPFDDSSIYSPGESSEKQHPTLIDDVEPRIKDGDAEGKSAAGHGNPTFDFPLADYQPNDFPSMDTTKEVYQSKGSPNIYIVPKAPPIGKHEYLSSAENPYLLSNDPLSNIQERENLKIFTRPAIVFNLDSPLNEFTESEFKDDNVNFQGDEMKGQGFSSRRPYFNSENAPPWEELSKDEIIKLSRKQVPYQTNQDRWVEPIITKQPYPINLPDYEKFVMNGSASILI</sequence>
<feature type="transmembrane region" description="Helical" evidence="2">
    <location>
        <begin position="143"/>
        <end position="165"/>
    </location>
</feature>
<feature type="compositionally biased region" description="Basic and acidic residues" evidence="1">
    <location>
        <begin position="294"/>
        <end position="304"/>
    </location>
</feature>
<proteinExistence type="predicted"/>
<keyword evidence="2" id="KW-0812">Transmembrane</keyword>
<gene>
    <name evidence="4" type="primary">LOC108007541</name>
</gene>
<feature type="transmembrane region" description="Helical" evidence="2">
    <location>
        <begin position="51"/>
        <end position="73"/>
    </location>
</feature>
<feature type="region of interest" description="Disordered" evidence="1">
    <location>
        <begin position="325"/>
        <end position="457"/>
    </location>
</feature>
<feature type="compositionally biased region" description="Basic and acidic residues" evidence="1">
    <location>
        <begin position="334"/>
        <end position="348"/>
    </location>
</feature>
<evidence type="ECO:0000313" key="4">
    <source>
        <dbReference type="RefSeq" id="XP_016926720.4"/>
    </source>
</evidence>
<keyword evidence="2" id="KW-1133">Transmembrane helix</keyword>
<evidence type="ECO:0000313" key="3">
    <source>
        <dbReference type="Proteomes" id="UP001652628"/>
    </source>
</evidence>
<dbReference type="Proteomes" id="UP001652628">
    <property type="component" value="Chromosome 3"/>
</dbReference>
<feature type="transmembrane region" description="Helical" evidence="2">
    <location>
        <begin position="208"/>
        <end position="229"/>
    </location>
</feature>
<keyword evidence="3" id="KW-1185">Reference proteome</keyword>
<name>A0AB39Z1I5_DROSZ</name>
<feature type="compositionally biased region" description="Basic and acidic residues" evidence="1">
    <location>
        <begin position="362"/>
        <end position="378"/>
    </location>
</feature>
<feature type="transmembrane region" description="Helical" evidence="2">
    <location>
        <begin position="85"/>
        <end position="107"/>
    </location>
</feature>
<feature type="region of interest" description="Disordered" evidence="1">
    <location>
        <begin position="271"/>
        <end position="304"/>
    </location>
</feature>
<dbReference type="RefSeq" id="XP_016926720.4">
    <property type="nucleotide sequence ID" value="XM_017071231.4"/>
</dbReference>
<feature type="transmembrane region" description="Helical" evidence="2">
    <location>
        <begin position="171"/>
        <end position="188"/>
    </location>
</feature>
<feature type="compositionally biased region" description="Basic and acidic residues" evidence="1">
    <location>
        <begin position="428"/>
        <end position="439"/>
    </location>
</feature>
<organism evidence="3 4">
    <name type="scientific">Drosophila suzukii</name>
    <name type="common">Spotted-wing drosophila fruit fly</name>
    <dbReference type="NCBI Taxonomy" id="28584"/>
    <lineage>
        <taxon>Eukaryota</taxon>
        <taxon>Metazoa</taxon>
        <taxon>Ecdysozoa</taxon>
        <taxon>Arthropoda</taxon>
        <taxon>Hexapoda</taxon>
        <taxon>Insecta</taxon>
        <taxon>Pterygota</taxon>
        <taxon>Neoptera</taxon>
        <taxon>Endopterygota</taxon>
        <taxon>Diptera</taxon>
        <taxon>Brachycera</taxon>
        <taxon>Muscomorpha</taxon>
        <taxon>Ephydroidea</taxon>
        <taxon>Drosophilidae</taxon>
        <taxon>Drosophila</taxon>
        <taxon>Sophophora</taxon>
    </lineage>
</organism>
<accession>A0AB39Z1I5</accession>
<keyword evidence="2" id="KW-0472">Membrane</keyword>
<evidence type="ECO:0000256" key="1">
    <source>
        <dbReference type="SAM" id="MobiDB-lite"/>
    </source>
</evidence>
<feature type="transmembrane region" description="Helical" evidence="2">
    <location>
        <begin position="21"/>
        <end position="39"/>
    </location>
</feature>
<dbReference type="GeneID" id="108007541"/>
<reference evidence="4" key="1">
    <citation type="submission" date="2025-08" db="UniProtKB">
        <authorList>
            <consortium name="RefSeq"/>
        </authorList>
    </citation>
    <scope>IDENTIFICATION</scope>
</reference>